<dbReference type="InterPro" id="IPR029063">
    <property type="entry name" value="SAM-dependent_MTases_sf"/>
</dbReference>
<dbReference type="EMBL" id="BSYI01000014">
    <property type="protein sequence ID" value="GMG82863.1"/>
    <property type="molecule type" value="Genomic_DNA"/>
</dbReference>
<dbReference type="PANTHER" id="PTHR40036">
    <property type="entry name" value="MACROCIN O-METHYLTRANSFERASE"/>
    <property type="match status" value="1"/>
</dbReference>
<dbReference type="GO" id="GO:0032259">
    <property type="term" value="P:methylation"/>
    <property type="evidence" value="ECO:0007669"/>
    <property type="project" value="UniProtKB-KW"/>
</dbReference>
<dbReference type="GO" id="GO:0008168">
    <property type="term" value="F:methyltransferase activity"/>
    <property type="evidence" value="ECO:0007669"/>
    <property type="project" value="UniProtKB-KW"/>
</dbReference>
<dbReference type="SUPFAM" id="SSF53335">
    <property type="entry name" value="S-adenosyl-L-methionine-dependent methyltransferases"/>
    <property type="match status" value="1"/>
</dbReference>
<accession>A0ABQ6LHV1</accession>
<keyword evidence="1" id="KW-0489">Methyltransferase</keyword>
<dbReference type="Gene3D" id="3.40.50.150">
    <property type="entry name" value="Vaccinia Virus protein VP39"/>
    <property type="match status" value="1"/>
</dbReference>
<comment type="caution">
    <text evidence="1">The sequence shown here is derived from an EMBL/GenBank/DDBJ whole genome shotgun (WGS) entry which is preliminary data.</text>
</comment>
<keyword evidence="2" id="KW-1185">Reference proteome</keyword>
<dbReference type="PANTHER" id="PTHR40036:SF1">
    <property type="entry name" value="MACROCIN O-METHYLTRANSFERASE"/>
    <property type="match status" value="1"/>
</dbReference>
<keyword evidence="1" id="KW-0808">Transferase</keyword>
<sequence>MSDEAARLRKLYLDLIETAITGLIYRDPPQQTKRWKTLSFAEDRRAIGRDLPSSAHSMIGTARMRNLRQLAETVIAEGVPGDFIETGVWRGGACIYLRAILAAHGLTDRTVWVADSFQGLPPPDAEKYPRDRGDRHHRNAALAISRAEVEENFRRYGLLDAQVRFLEGWFRDTLPGAPIGRLALLRLDGDMYESTWDALAALYDRVSPGGAVIVDDFGAVPACAEAVRDFLGERGETVEFTEIDWTGVWWRKA</sequence>
<proteinExistence type="predicted"/>
<gene>
    <name evidence="1" type="ORF">LNKW23_20760</name>
</gene>
<evidence type="ECO:0000313" key="2">
    <source>
        <dbReference type="Proteomes" id="UP001239909"/>
    </source>
</evidence>
<reference evidence="1 2" key="1">
    <citation type="submission" date="2023-04" db="EMBL/GenBank/DDBJ databases">
        <title>Marinoamorphus aggregata gen. nov., sp. Nov., isolate from tissue of brittle star Ophioplocus japonicus.</title>
        <authorList>
            <person name="Kawano K."/>
            <person name="Sawayama S."/>
            <person name="Nakagawa S."/>
        </authorList>
    </citation>
    <scope>NUCLEOTIDE SEQUENCE [LARGE SCALE GENOMIC DNA]</scope>
    <source>
        <strain evidence="1 2">NKW23</strain>
    </source>
</reference>
<dbReference type="RefSeq" id="WP_285671654.1">
    <property type="nucleotide sequence ID" value="NZ_BSYI01000014.1"/>
</dbReference>
<dbReference type="Pfam" id="PF05711">
    <property type="entry name" value="TylF"/>
    <property type="match status" value="1"/>
</dbReference>
<protein>
    <submittedName>
        <fullName evidence="1">TylF/MycF family methyltransferase</fullName>
    </submittedName>
</protein>
<organism evidence="1 2">
    <name type="scientific">Paralimibaculum aggregatum</name>
    <dbReference type="NCBI Taxonomy" id="3036245"/>
    <lineage>
        <taxon>Bacteria</taxon>
        <taxon>Pseudomonadati</taxon>
        <taxon>Pseudomonadota</taxon>
        <taxon>Alphaproteobacteria</taxon>
        <taxon>Rhodobacterales</taxon>
        <taxon>Paracoccaceae</taxon>
        <taxon>Paralimibaculum</taxon>
    </lineage>
</organism>
<dbReference type="Proteomes" id="UP001239909">
    <property type="component" value="Unassembled WGS sequence"/>
</dbReference>
<name>A0ABQ6LHV1_9RHOB</name>
<dbReference type="InterPro" id="IPR008884">
    <property type="entry name" value="TylF_MeTrfase"/>
</dbReference>
<evidence type="ECO:0000313" key="1">
    <source>
        <dbReference type="EMBL" id="GMG82863.1"/>
    </source>
</evidence>